<dbReference type="GO" id="GO:0004177">
    <property type="term" value="F:aminopeptidase activity"/>
    <property type="evidence" value="ECO:0007669"/>
    <property type="project" value="UniProtKB-KW"/>
</dbReference>
<comment type="similarity">
    <text evidence="4">Belongs to the peptidase M29 family.</text>
</comment>
<proteinExistence type="inferred from homology"/>
<evidence type="ECO:0000256" key="2">
    <source>
        <dbReference type="ARBA" id="ARBA00001946"/>
    </source>
</evidence>
<evidence type="ECO:0000256" key="6">
    <source>
        <dbReference type="ARBA" id="ARBA00022670"/>
    </source>
</evidence>
<keyword evidence="6" id="KW-0645">Protease</keyword>
<evidence type="ECO:0000256" key="8">
    <source>
        <dbReference type="ARBA" id="ARBA00022801"/>
    </source>
</evidence>
<reference evidence="10" key="1">
    <citation type="submission" date="2020-10" db="EMBL/GenBank/DDBJ databases">
        <authorList>
            <person name="Gilroy R."/>
        </authorList>
    </citation>
    <scope>NUCLEOTIDE SEQUENCE</scope>
    <source>
        <strain evidence="10">ChiSjej4B22-8349</strain>
    </source>
</reference>
<dbReference type="InterPro" id="IPR035097">
    <property type="entry name" value="M29_N-terminal"/>
</dbReference>
<organism evidence="10 11">
    <name type="scientific">Candidatus Allocopromorpha excrementipullorum</name>
    <dbReference type="NCBI Taxonomy" id="2840743"/>
    <lineage>
        <taxon>Bacteria</taxon>
        <taxon>Bacillati</taxon>
        <taxon>Bacillota</taxon>
        <taxon>Clostridia</taxon>
        <taxon>Eubacteriales</taxon>
        <taxon>Eubacteriaceae</taxon>
        <taxon>Eubacteriaceae incertae sedis</taxon>
        <taxon>Candidatus Allocopromorpha</taxon>
    </lineage>
</organism>
<protein>
    <submittedName>
        <fullName evidence="10">Aminopeptidase</fullName>
    </submittedName>
</protein>
<keyword evidence="9" id="KW-0482">Metalloprotease</keyword>
<sequence>MMDQRIKKLADLLVNYSCDLQEGEKILISYEGDCCRPLVKQLVKNTYARGGKPYVEISDSEITREILLGCDEEQISFMNKYKLAQMEGMSAYIAVRAGNNTSELSDVPPKQLNMYSRLTRPVLDRRVNETKWVVLRYPNPSMAQLAGSSLERFEDFYFDVCTLDYGKMSKAMDSLVALMEKTDKVEIKGPGTDLTFSIKGIPAIKCDGKCNIPDGEVYTAPVRESMNGIISYNTPSEEQGFTFENIVFEIKDGRIVKATSNDDTRINQLLDTDEGARYFGEFAIGVNPYILEPMKDTLFDEKIAGSFHLTPGAAYEDAFNGNKSAVHWDLVMIQRPEYGGGEIYFDGRLIRKDGIFTLPELSCLNPENLK</sequence>
<evidence type="ECO:0000256" key="4">
    <source>
        <dbReference type="ARBA" id="ARBA00008236"/>
    </source>
</evidence>
<dbReference type="Pfam" id="PF02073">
    <property type="entry name" value="Peptidase_M29"/>
    <property type="match status" value="1"/>
</dbReference>
<gene>
    <name evidence="10" type="ORF">IAD25_08835</name>
</gene>
<comment type="cofactor">
    <cofactor evidence="2">
        <name>Mg(2+)</name>
        <dbReference type="ChEBI" id="CHEBI:18420"/>
    </cofactor>
</comment>
<name>A0A9D1SV14_9FIRM</name>
<evidence type="ECO:0000256" key="5">
    <source>
        <dbReference type="ARBA" id="ARBA00022438"/>
    </source>
</evidence>
<dbReference type="EMBL" id="DVOB01000191">
    <property type="protein sequence ID" value="HIU96788.1"/>
    <property type="molecule type" value="Genomic_DNA"/>
</dbReference>
<comment type="cofactor">
    <cofactor evidence="3">
        <name>Zn(2+)</name>
        <dbReference type="ChEBI" id="CHEBI:29105"/>
    </cofactor>
</comment>
<keyword evidence="7" id="KW-0479">Metal-binding</keyword>
<comment type="caution">
    <text evidence="10">The sequence shown here is derived from an EMBL/GenBank/DDBJ whole genome shotgun (WGS) entry which is preliminary data.</text>
</comment>
<evidence type="ECO:0000313" key="11">
    <source>
        <dbReference type="Proteomes" id="UP000824130"/>
    </source>
</evidence>
<evidence type="ECO:0000313" key="10">
    <source>
        <dbReference type="EMBL" id="HIU96788.1"/>
    </source>
</evidence>
<evidence type="ECO:0000256" key="9">
    <source>
        <dbReference type="ARBA" id="ARBA00023049"/>
    </source>
</evidence>
<dbReference type="AlphaFoldDB" id="A0A9D1SV14"/>
<reference evidence="10" key="2">
    <citation type="journal article" date="2021" name="PeerJ">
        <title>Extensive microbial diversity within the chicken gut microbiome revealed by metagenomics and culture.</title>
        <authorList>
            <person name="Gilroy R."/>
            <person name="Ravi A."/>
            <person name="Getino M."/>
            <person name="Pursley I."/>
            <person name="Horton D.L."/>
            <person name="Alikhan N.F."/>
            <person name="Baker D."/>
            <person name="Gharbi K."/>
            <person name="Hall N."/>
            <person name="Watson M."/>
            <person name="Adriaenssens E.M."/>
            <person name="Foster-Nyarko E."/>
            <person name="Jarju S."/>
            <person name="Secka A."/>
            <person name="Antonio M."/>
            <person name="Oren A."/>
            <person name="Chaudhuri R.R."/>
            <person name="La Ragione R."/>
            <person name="Hildebrand F."/>
            <person name="Pallen M.J."/>
        </authorList>
    </citation>
    <scope>NUCLEOTIDE SEQUENCE</scope>
    <source>
        <strain evidence="10">ChiSjej4B22-8349</strain>
    </source>
</reference>
<dbReference type="Proteomes" id="UP000824130">
    <property type="component" value="Unassembled WGS sequence"/>
</dbReference>
<dbReference type="PANTHER" id="PTHR34448">
    <property type="entry name" value="AMINOPEPTIDASE"/>
    <property type="match status" value="1"/>
</dbReference>
<dbReference type="GO" id="GO:0006508">
    <property type="term" value="P:proteolysis"/>
    <property type="evidence" value="ECO:0007669"/>
    <property type="project" value="UniProtKB-KW"/>
</dbReference>
<dbReference type="PANTHER" id="PTHR34448:SF1">
    <property type="entry name" value="BLL6088 PROTEIN"/>
    <property type="match status" value="1"/>
</dbReference>
<keyword evidence="8" id="KW-0378">Hydrolase</keyword>
<evidence type="ECO:0000256" key="3">
    <source>
        <dbReference type="ARBA" id="ARBA00001947"/>
    </source>
</evidence>
<evidence type="ECO:0000256" key="1">
    <source>
        <dbReference type="ARBA" id="ARBA00001941"/>
    </source>
</evidence>
<dbReference type="GO" id="GO:0008237">
    <property type="term" value="F:metallopeptidase activity"/>
    <property type="evidence" value="ECO:0007669"/>
    <property type="project" value="UniProtKB-KW"/>
</dbReference>
<dbReference type="InterPro" id="IPR052170">
    <property type="entry name" value="M29_Exopeptidase"/>
</dbReference>
<keyword evidence="5 10" id="KW-0031">Aminopeptidase</keyword>
<evidence type="ECO:0000256" key="7">
    <source>
        <dbReference type="ARBA" id="ARBA00022723"/>
    </source>
</evidence>
<accession>A0A9D1SV14</accession>
<dbReference type="SUPFAM" id="SSF144052">
    <property type="entry name" value="Thermophilic metalloprotease-like"/>
    <property type="match status" value="1"/>
</dbReference>
<dbReference type="InterPro" id="IPR000787">
    <property type="entry name" value="Peptidase_M29"/>
</dbReference>
<dbReference type="Gene3D" id="3.40.1830.10">
    <property type="entry name" value="Thermophilic metalloprotease (M29)"/>
    <property type="match status" value="1"/>
</dbReference>
<comment type="cofactor">
    <cofactor evidence="1">
        <name>Co(2+)</name>
        <dbReference type="ChEBI" id="CHEBI:48828"/>
    </cofactor>
</comment>
<dbReference type="GO" id="GO:0046872">
    <property type="term" value="F:metal ion binding"/>
    <property type="evidence" value="ECO:0007669"/>
    <property type="project" value="UniProtKB-KW"/>
</dbReference>